<dbReference type="SUPFAM" id="SSF55811">
    <property type="entry name" value="Nudix"/>
    <property type="match status" value="1"/>
</dbReference>
<accession>A0A2G3E2J8</accession>
<organism evidence="8 9">
    <name type="scientific">Agathobacter ruminis</name>
    <dbReference type="NCBI Taxonomy" id="1712665"/>
    <lineage>
        <taxon>Bacteria</taxon>
        <taxon>Bacillati</taxon>
        <taxon>Bacillota</taxon>
        <taxon>Clostridia</taxon>
        <taxon>Lachnospirales</taxon>
        <taxon>Lachnospiraceae</taxon>
        <taxon>Agathobacter</taxon>
    </lineage>
</organism>
<dbReference type="PANTHER" id="PTHR11383">
    <property type="entry name" value="NUCLEOSIDE DIPHOSPHATE-LINKED MOIETY X MOTIF 13"/>
    <property type="match status" value="1"/>
</dbReference>
<dbReference type="CDD" id="cd03429">
    <property type="entry name" value="NUDIX_NADH_pyrophosphatase_Nudt13"/>
    <property type="match status" value="1"/>
</dbReference>
<dbReference type="PANTHER" id="PTHR11383:SF3">
    <property type="entry name" value="NAD(P)H PYROPHOSPHATASE NUDT13, MITOCHONDRIAL"/>
    <property type="match status" value="1"/>
</dbReference>
<evidence type="ECO:0000259" key="7">
    <source>
        <dbReference type="PROSITE" id="PS51462"/>
    </source>
</evidence>
<sequence>MIQEIGAGRFQNQFRQCSPRSGDYVIAFSGKEKRDAAVLVEAGQSAIVYPTVGQLKEHAQVNEEDLCYLFSLDEDAFYLWKNWDEMPNASEEWEYRSIRMFRTAEPMELCFAGMTAYHLYVWYRNNRYCGYCGAQNEFGQKERTMVCPSCGHLHFPKICPAVIVAVRNGDSLMTSRYAGREYKGVALLAGFCEIGETPEETVAREVREEVGIRVKNITYFGSQPWGYDRNLLLGYYCDLDGNADIMIDRQELETAGWVKRADIAENKNLRSLTATMIEAFRRGEI</sequence>
<dbReference type="Gene3D" id="3.90.79.20">
    <property type="match status" value="1"/>
</dbReference>
<dbReference type="InterPro" id="IPR015376">
    <property type="entry name" value="Znr_NADH_PPase"/>
</dbReference>
<evidence type="ECO:0000256" key="5">
    <source>
        <dbReference type="ARBA" id="ARBA00022842"/>
    </source>
</evidence>
<dbReference type="InterPro" id="IPR049734">
    <property type="entry name" value="NudC-like_C"/>
</dbReference>
<evidence type="ECO:0000256" key="6">
    <source>
        <dbReference type="ARBA" id="ARBA00023027"/>
    </source>
</evidence>
<dbReference type="EMBL" id="PDYG01000047">
    <property type="protein sequence ID" value="PHU37506.1"/>
    <property type="molecule type" value="Genomic_DNA"/>
</dbReference>
<keyword evidence="9" id="KW-1185">Reference proteome</keyword>
<dbReference type="GO" id="GO:0016787">
    <property type="term" value="F:hydrolase activity"/>
    <property type="evidence" value="ECO:0007669"/>
    <property type="project" value="UniProtKB-KW"/>
</dbReference>
<dbReference type="PROSITE" id="PS51462">
    <property type="entry name" value="NUDIX"/>
    <property type="match status" value="1"/>
</dbReference>
<gene>
    <name evidence="8" type="ORF">CSX02_07585</name>
</gene>
<keyword evidence="3" id="KW-0479">Metal-binding</keyword>
<keyword evidence="5" id="KW-0460">Magnesium</keyword>
<dbReference type="PROSITE" id="PS00893">
    <property type="entry name" value="NUDIX_BOX"/>
    <property type="match status" value="1"/>
</dbReference>
<name>A0A2G3E2J8_9FIRM</name>
<dbReference type="InterPro" id="IPR000086">
    <property type="entry name" value="NUDIX_hydrolase_dom"/>
</dbReference>
<dbReference type="Gene3D" id="3.90.79.10">
    <property type="entry name" value="Nucleoside Triphosphate Pyrophosphohydrolase"/>
    <property type="match status" value="1"/>
</dbReference>
<dbReference type="AlphaFoldDB" id="A0A2G3E2J8"/>
<protein>
    <recommendedName>
        <fullName evidence="2">NAD(+) diphosphatase</fullName>
        <ecNumber evidence="2">3.6.1.22</ecNumber>
    </recommendedName>
</protein>
<evidence type="ECO:0000256" key="4">
    <source>
        <dbReference type="ARBA" id="ARBA00022801"/>
    </source>
</evidence>
<evidence type="ECO:0000256" key="3">
    <source>
        <dbReference type="ARBA" id="ARBA00022723"/>
    </source>
</evidence>
<comment type="caution">
    <text evidence="8">The sequence shown here is derived from an EMBL/GenBank/DDBJ whole genome shotgun (WGS) entry which is preliminary data.</text>
</comment>
<evidence type="ECO:0000256" key="2">
    <source>
        <dbReference type="ARBA" id="ARBA00012381"/>
    </source>
</evidence>
<dbReference type="GO" id="GO:0046872">
    <property type="term" value="F:metal ion binding"/>
    <property type="evidence" value="ECO:0007669"/>
    <property type="project" value="UniProtKB-KW"/>
</dbReference>
<feature type="domain" description="Nudix hydrolase" evidence="7">
    <location>
        <begin position="156"/>
        <end position="282"/>
    </location>
</feature>
<dbReference type="NCBIfam" id="NF001299">
    <property type="entry name" value="PRK00241.1"/>
    <property type="match status" value="1"/>
</dbReference>
<evidence type="ECO:0000313" key="8">
    <source>
        <dbReference type="EMBL" id="PHU37506.1"/>
    </source>
</evidence>
<dbReference type="InterPro" id="IPR020084">
    <property type="entry name" value="NUDIX_hydrolase_CS"/>
</dbReference>
<evidence type="ECO:0000313" key="9">
    <source>
        <dbReference type="Proteomes" id="UP000224563"/>
    </source>
</evidence>
<reference evidence="8 9" key="1">
    <citation type="submission" date="2017-10" db="EMBL/GenBank/DDBJ databases">
        <title>Resolving the taxonomy of Roseburia spp., Eubacterium rectale and Agathobacter spp. through phylogenomic analysis.</title>
        <authorList>
            <person name="Sheridan P.O."/>
            <person name="Walker A.W."/>
            <person name="Duncan S.H."/>
            <person name="Scott K.P."/>
            <person name="Toole P.W.O."/>
            <person name="Luis P."/>
            <person name="Flint H.J."/>
        </authorList>
    </citation>
    <scope>NUCLEOTIDE SEQUENCE [LARGE SCALE GENOMIC DNA]</scope>
    <source>
        <strain evidence="8 9">JK623</strain>
    </source>
</reference>
<dbReference type="Pfam" id="PF00293">
    <property type="entry name" value="NUDIX"/>
    <property type="match status" value="1"/>
</dbReference>
<dbReference type="InterPro" id="IPR015797">
    <property type="entry name" value="NUDIX_hydrolase-like_dom_sf"/>
</dbReference>
<keyword evidence="6" id="KW-0520">NAD</keyword>
<dbReference type="Pfam" id="PF09297">
    <property type="entry name" value="Zn_ribbon_NUD"/>
    <property type="match status" value="1"/>
</dbReference>
<proteinExistence type="predicted"/>
<dbReference type="Proteomes" id="UP000224563">
    <property type="component" value="Unassembled WGS sequence"/>
</dbReference>
<comment type="cofactor">
    <cofactor evidence="1">
        <name>Mg(2+)</name>
        <dbReference type="ChEBI" id="CHEBI:18420"/>
    </cofactor>
</comment>
<evidence type="ECO:0000256" key="1">
    <source>
        <dbReference type="ARBA" id="ARBA00001946"/>
    </source>
</evidence>
<dbReference type="EC" id="3.6.1.22" evidence="2"/>
<keyword evidence="4" id="KW-0378">Hydrolase</keyword>
<reference evidence="8 9" key="2">
    <citation type="submission" date="2017-10" db="EMBL/GenBank/DDBJ databases">
        <authorList>
            <person name="Banno H."/>
            <person name="Chua N.-H."/>
        </authorList>
    </citation>
    <scope>NUCLEOTIDE SEQUENCE [LARGE SCALE GENOMIC DNA]</scope>
    <source>
        <strain evidence="8 9">JK623</strain>
    </source>
</reference>